<evidence type="ECO:0000259" key="3">
    <source>
        <dbReference type="Pfam" id="PF05683"/>
    </source>
</evidence>
<keyword evidence="2 4" id="KW-0456">Lyase</keyword>
<evidence type="ECO:0000256" key="2">
    <source>
        <dbReference type="ARBA" id="ARBA00023239"/>
    </source>
</evidence>
<dbReference type="NCBIfam" id="NF005310">
    <property type="entry name" value="PRK06842.1"/>
    <property type="match status" value="1"/>
</dbReference>
<dbReference type="EMBL" id="CP046400">
    <property type="protein sequence ID" value="QGY40848.1"/>
    <property type="molecule type" value="Genomic_DNA"/>
</dbReference>
<evidence type="ECO:0000256" key="1">
    <source>
        <dbReference type="ARBA" id="ARBA00008876"/>
    </source>
</evidence>
<protein>
    <submittedName>
        <fullName evidence="4">Fe-S-containing hydro-lyase</fullName>
    </submittedName>
</protein>
<feature type="domain" description="Fe-S hydro-lyase tartrate dehydratase beta-type catalytic" evidence="3">
    <location>
        <begin position="5"/>
        <end position="175"/>
    </location>
</feature>
<evidence type="ECO:0000313" key="5">
    <source>
        <dbReference type="Proteomes" id="UP000428328"/>
    </source>
</evidence>
<dbReference type="AlphaFoldDB" id="A0A6I6JIR7"/>
<dbReference type="InterPro" id="IPR036660">
    <property type="entry name" value="Fe-S_hydroAse_TtdB_cat_sf"/>
</dbReference>
<proteinExistence type="inferred from homology"/>
<keyword evidence="5" id="KW-1185">Reference proteome</keyword>
<dbReference type="GO" id="GO:0016836">
    <property type="term" value="F:hydro-lyase activity"/>
    <property type="evidence" value="ECO:0007669"/>
    <property type="project" value="InterPro"/>
</dbReference>
<name>A0A6I6JIR7_9BACT</name>
<dbReference type="PANTHER" id="PTHR43351">
    <property type="entry name" value="L(+)-TARTRATE DEHYDRATASE SUBUNIT BETA"/>
    <property type="match status" value="1"/>
</dbReference>
<dbReference type="RefSeq" id="WP_158948539.1">
    <property type="nucleotide sequence ID" value="NZ_CP046400.1"/>
</dbReference>
<sequence>MAEYTLNTPLTDEDIEQLKAGDVVFLNGIIYSARDAAHKKLFELLDAGKELPFDLQGSAIYYVGPSPAPPGRPIGAAGPTTSYRMDTYAPRLHSLGMKASIGKGKRSDEVKGAMQEHKGVYFGATGGAGALLSNSIEESTVIAFDELGPEAIREMKVKNFPLLVINDCHGGELYVKPNLEAALEEG</sequence>
<dbReference type="PANTHER" id="PTHR43351:SF2">
    <property type="entry name" value="L(+)-TARTRATE DEHYDRATASE SUBUNIT BETA-RELATED"/>
    <property type="match status" value="1"/>
</dbReference>
<evidence type="ECO:0000313" key="4">
    <source>
        <dbReference type="EMBL" id="QGY40848.1"/>
    </source>
</evidence>
<dbReference type="InterPro" id="IPR004647">
    <property type="entry name" value="Fe-S_hydro-lyase_TtdB-typ_cat"/>
</dbReference>
<organism evidence="4 5">
    <name type="scientific">Pseudodesulfovibrio cashew</name>
    <dbReference type="NCBI Taxonomy" id="2678688"/>
    <lineage>
        <taxon>Bacteria</taxon>
        <taxon>Pseudomonadati</taxon>
        <taxon>Thermodesulfobacteriota</taxon>
        <taxon>Desulfovibrionia</taxon>
        <taxon>Desulfovibrionales</taxon>
        <taxon>Desulfovibrionaceae</taxon>
    </lineage>
</organism>
<gene>
    <name evidence="4" type="ORF">GM415_12160</name>
</gene>
<dbReference type="Proteomes" id="UP000428328">
    <property type="component" value="Chromosome"/>
</dbReference>
<dbReference type="Pfam" id="PF05683">
    <property type="entry name" value="Fumerase_C"/>
    <property type="match status" value="1"/>
</dbReference>
<dbReference type="NCBIfam" id="TIGR00723">
    <property type="entry name" value="ttdB_fumA_fumB"/>
    <property type="match status" value="1"/>
</dbReference>
<comment type="similarity">
    <text evidence="1">Belongs to the class-I fumarase family.</text>
</comment>
<dbReference type="SUPFAM" id="SSF117457">
    <property type="entry name" value="FumA C-terminal domain-like"/>
    <property type="match status" value="1"/>
</dbReference>
<accession>A0A6I6JIR7</accession>
<dbReference type="Gene3D" id="3.20.130.10">
    <property type="entry name" value="Fe-S hydro-lyase, tartrate dehydratase beta-type, catalytic domain"/>
    <property type="match status" value="1"/>
</dbReference>
<dbReference type="KEGG" id="psel:GM415_12160"/>
<reference evidence="4 5" key="1">
    <citation type="submission" date="2019-11" db="EMBL/GenBank/DDBJ databases">
        <authorList>
            <person name="Zheng R.K."/>
            <person name="Sun C.M."/>
        </authorList>
    </citation>
    <scope>NUCLEOTIDE SEQUENCE [LARGE SCALE GENOMIC DNA]</scope>
    <source>
        <strain evidence="4 5">SRB007</strain>
    </source>
</reference>